<dbReference type="InterPro" id="IPR010982">
    <property type="entry name" value="Lambda_DNA-bd_dom_sf"/>
</dbReference>
<comment type="similarity">
    <text evidence="5">Belongs to the Rap family.</text>
</comment>
<dbReference type="Pfam" id="PF13181">
    <property type="entry name" value="TPR_8"/>
    <property type="match status" value="1"/>
</dbReference>
<dbReference type="RefSeq" id="WP_169835395.1">
    <property type="nucleotide sequence ID" value="NZ_CP019699.1"/>
</dbReference>
<dbReference type="InterPro" id="IPR026000">
    <property type="entry name" value="Apc5_dom"/>
</dbReference>
<dbReference type="KEGG" id="ntr:B0W44_03020"/>
<dbReference type="PROSITE" id="PS50005">
    <property type="entry name" value="TPR"/>
    <property type="match status" value="2"/>
</dbReference>
<dbReference type="Gene3D" id="1.25.40.10">
    <property type="entry name" value="Tetratricopeptide repeat domain"/>
    <property type="match status" value="2"/>
</dbReference>
<feature type="coiled-coil region" evidence="7">
    <location>
        <begin position="53"/>
        <end position="80"/>
    </location>
</feature>
<dbReference type="InterPro" id="IPR041617">
    <property type="entry name" value="TPR_MalT"/>
</dbReference>
<dbReference type="SUPFAM" id="SSF47413">
    <property type="entry name" value="lambda repressor-like DNA-binding domains"/>
    <property type="match status" value="1"/>
</dbReference>
<dbReference type="InterPro" id="IPR011990">
    <property type="entry name" value="TPR-like_helical_dom_sf"/>
</dbReference>
<feature type="domain" description="HTH cro/C1-type" evidence="8">
    <location>
        <begin position="9"/>
        <end position="63"/>
    </location>
</feature>
<dbReference type="Proteomes" id="UP000188603">
    <property type="component" value="Chromosome"/>
</dbReference>
<dbReference type="PROSITE" id="PS50943">
    <property type="entry name" value="HTH_CROC1"/>
    <property type="match status" value="1"/>
</dbReference>
<dbReference type="SUPFAM" id="SSF48452">
    <property type="entry name" value="TPR-like"/>
    <property type="match status" value="2"/>
</dbReference>
<keyword evidence="10" id="KW-1185">Reference proteome</keyword>
<dbReference type="PANTHER" id="PTHR46630">
    <property type="entry name" value="TETRATRICOPEPTIDE REPEAT PROTEIN 29"/>
    <property type="match status" value="1"/>
</dbReference>
<dbReference type="GO" id="GO:0003677">
    <property type="term" value="F:DNA binding"/>
    <property type="evidence" value="ECO:0007669"/>
    <property type="project" value="InterPro"/>
</dbReference>
<evidence type="ECO:0000256" key="2">
    <source>
        <dbReference type="ARBA" id="ARBA00022490"/>
    </source>
</evidence>
<keyword evidence="7" id="KW-0175">Coiled coil</keyword>
<dbReference type="InterPro" id="IPR019734">
    <property type="entry name" value="TPR_rpt"/>
</dbReference>
<evidence type="ECO:0000256" key="3">
    <source>
        <dbReference type="ARBA" id="ARBA00022737"/>
    </source>
</evidence>
<keyword evidence="2" id="KW-0963">Cytoplasm</keyword>
<dbReference type="STRING" id="1471761.B0W44_03020"/>
<proteinExistence type="inferred from homology"/>
<accession>A0A1U9K4D6</accession>
<reference evidence="9 10" key="1">
    <citation type="journal article" date="2015" name="Int. J. Syst. Evol. Microbiol.">
        <title>Novibacillus thermophilus gen. nov., sp. nov., a Gram-staining-negative and moderately thermophilic member of the family Thermoactinomycetaceae.</title>
        <authorList>
            <person name="Yang G."/>
            <person name="Chen J."/>
            <person name="Zhou S."/>
        </authorList>
    </citation>
    <scope>NUCLEOTIDE SEQUENCE [LARGE SCALE GENOMIC DNA]</scope>
    <source>
        <strain evidence="9 10">SG-1</strain>
    </source>
</reference>
<evidence type="ECO:0000256" key="1">
    <source>
        <dbReference type="ARBA" id="ARBA00004496"/>
    </source>
</evidence>
<feature type="repeat" description="TPR" evidence="6">
    <location>
        <begin position="281"/>
        <end position="314"/>
    </location>
</feature>
<name>A0A1U9K4D6_9BACL</name>
<keyword evidence="4 6" id="KW-0802">TPR repeat</keyword>
<dbReference type="CDD" id="cd00093">
    <property type="entry name" value="HTH_XRE"/>
    <property type="match status" value="1"/>
</dbReference>
<dbReference type="EMBL" id="CP019699">
    <property type="protein sequence ID" value="AQS54896.1"/>
    <property type="molecule type" value="Genomic_DNA"/>
</dbReference>
<evidence type="ECO:0000313" key="10">
    <source>
        <dbReference type="Proteomes" id="UP000188603"/>
    </source>
</evidence>
<dbReference type="GO" id="GO:0005737">
    <property type="term" value="C:cytoplasm"/>
    <property type="evidence" value="ECO:0007669"/>
    <property type="project" value="UniProtKB-SubCell"/>
</dbReference>
<evidence type="ECO:0000256" key="5">
    <source>
        <dbReference type="ARBA" id="ARBA00038253"/>
    </source>
</evidence>
<evidence type="ECO:0000256" key="7">
    <source>
        <dbReference type="SAM" id="Coils"/>
    </source>
</evidence>
<comment type="subcellular location">
    <subcellularLocation>
        <location evidence="1">Cytoplasm</location>
    </subcellularLocation>
</comment>
<dbReference type="Pfam" id="PF17874">
    <property type="entry name" value="TPR_MalT"/>
    <property type="match status" value="1"/>
</dbReference>
<sequence>MEQHIGELIRRKRKEMGLTLQDLAGPQLSVPTISNIERGVTRHISQDKLDYLLNRLGLSLDELKEVAQEEEELEDFFEIKLDQINSLILNHCYDEAESRLKALEHEERKKGNPTHLCRLTFFRGKNFMYQKKYDRAEWEFHNVIRRAKELHVPEETNLISEAYGNLGYISYYQNNFNAAIRYTKQALKTFNPNGERPYLKGRQLHNLALYYERIGKANQAYGLTVEAMSIAQENNDYYSLISIYILKAIIQQNYYNVEDAIDTLKEAQKFLHLTNDPKLTGILWNNLGENYFLTENYDMAEQCFKTSLSIKHKHLSSEYLIRTFMFLGQISVKRGLFQKGKEDLHQAVELAEKTANHKYLSEALLMLADIYMELEEKDSAQEVLEKAFDLAKKHGFSKEHKEATVLLAQLHEHTDNEKFLKYMGELYALEKEYVKGGII</sequence>
<dbReference type="InterPro" id="IPR001387">
    <property type="entry name" value="Cro/C1-type_HTH"/>
</dbReference>
<dbReference type="SMART" id="SM00028">
    <property type="entry name" value="TPR"/>
    <property type="match status" value="5"/>
</dbReference>
<evidence type="ECO:0000259" key="8">
    <source>
        <dbReference type="PROSITE" id="PS50943"/>
    </source>
</evidence>
<dbReference type="AlphaFoldDB" id="A0A1U9K4D6"/>
<dbReference type="InterPro" id="IPR051476">
    <property type="entry name" value="Bac_ResReg_Asp_Phosphatase"/>
</dbReference>
<organism evidence="9 10">
    <name type="scientific">Novibacillus thermophilus</name>
    <dbReference type="NCBI Taxonomy" id="1471761"/>
    <lineage>
        <taxon>Bacteria</taxon>
        <taxon>Bacillati</taxon>
        <taxon>Bacillota</taxon>
        <taxon>Bacilli</taxon>
        <taxon>Bacillales</taxon>
        <taxon>Thermoactinomycetaceae</taxon>
        <taxon>Novibacillus</taxon>
    </lineage>
</organism>
<dbReference type="PANTHER" id="PTHR46630:SF1">
    <property type="entry name" value="TETRATRICOPEPTIDE REPEAT PROTEIN 29"/>
    <property type="match status" value="1"/>
</dbReference>
<protein>
    <recommendedName>
        <fullName evidence="8">HTH cro/C1-type domain-containing protein</fullName>
    </recommendedName>
</protein>
<feature type="repeat" description="TPR" evidence="6">
    <location>
        <begin position="361"/>
        <end position="394"/>
    </location>
</feature>
<evidence type="ECO:0000256" key="4">
    <source>
        <dbReference type="ARBA" id="ARBA00022803"/>
    </source>
</evidence>
<evidence type="ECO:0000256" key="6">
    <source>
        <dbReference type="PROSITE-ProRule" id="PRU00339"/>
    </source>
</evidence>
<dbReference type="Gene3D" id="1.10.260.40">
    <property type="entry name" value="lambda repressor-like DNA-binding domains"/>
    <property type="match status" value="1"/>
</dbReference>
<dbReference type="Pfam" id="PF12862">
    <property type="entry name" value="ANAPC5"/>
    <property type="match status" value="1"/>
</dbReference>
<evidence type="ECO:0000313" key="9">
    <source>
        <dbReference type="EMBL" id="AQS54896.1"/>
    </source>
</evidence>
<dbReference type="Pfam" id="PF01381">
    <property type="entry name" value="HTH_3"/>
    <property type="match status" value="1"/>
</dbReference>
<dbReference type="SMART" id="SM00530">
    <property type="entry name" value="HTH_XRE"/>
    <property type="match status" value="1"/>
</dbReference>
<gene>
    <name evidence="9" type="ORF">B0W44_03020</name>
</gene>
<keyword evidence="3" id="KW-0677">Repeat</keyword>